<evidence type="ECO:0000256" key="4">
    <source>
        <dbReference type="ARBA" id="ARBA00022741"/>
    </source>
</evidence>
<dbReference type="Gene3D" id="3.40.50.300">
    <property type="entry name" value="P-loop containing nucleotide triphosphate hydrolases"/>
    <property type="match status" value="1"/>
</dbReference>
<keyword evidence="3" id="KW-0963">Cytoplasm</keyword>
<dbReference type="InterPro" id="IPR027417">
    <property type="entry name" value="P-loop_NTPase"/>
</dbReference>
<dbReference type="Proteomes" id="UP000574369">
    <property type="component" value="Unassembled WGS sequence"/>
</dbReference>
<evidence type="ECO:0000256" key="3">
    <source>
        <dbReference type="ARBA" id="ARBA00022490"/>
    </source>
</evidence>
<feature type="region of interest" description="Disordered" evidence="7">
    <location>
        <begin position="326"/>
        <end position="481"/>
    </location>
</feature>
<evidence type="ECO:0000313" key="10">
    <source>
        <dbReference type="Proteomes" id="UP000574369"/>
    </source>
</evidence>
<dbReference type="InterPro" id="IPR003714">
    <property type="entry name" value="PhoH"/>
</dbReference>
<dbReference type="PANTHER" id="PTHR30473:SF1">
    <property type="entry name" value="PHOH-LIKE PROTEIN"/>
    <property type="match status" value="1"/>
</dbReference>
<feature type="compositionally biased region" description="Low complexity" evidence="7">
    <location>
        <begin position="393"/>
        <end position="421"/>
    </location>
</feature>
<comment type="subcellular location">
    <subcellularLocation>
        <location evidence="1">Cytoplasm</location>
    </subcellularLocation>
</comment>
<accession>A0ABR6GUW6</accession>
<organism evidence="9 10">
    <name type="scientific">Roseateles terrae</name>
    <dbReference type="NCBI Taxonomy" id="431060"/>
    <lineage>
        <taxon>Bacteria</taxon>
        <taxon>Pseudomonadati</taxon>
        <taxon>Pseudomonadota</taxon>
        <taxon>Betaproteobacteria</taxon>
        <taxon>Burkholderiales</taxon>
        <taxon>Sphaerotilaceae</taxon>
        <taxon>Roseateles</taxon>
    </lineage>
</organism>
<reference evidence="9 10" key="1">
    <citation type="submission" date="2020-08" db="EMBL/GenBank/DDBJ databases">
        <title>Genomic Encyclopedia of Type Strains, Phase III (KMG-III): the genomes of soil and plant-associated and newly described type strains.</title>
        <authorList>
            <person name="Whitman W."/>
        </authorList>
    </citation>
    <scope>NUCLEOTIDE SEQUENCE [LARGE SCALE GENOMIC DNA]</scope>
    <source>
        <strain evidence="9 10">CECT 7247</strain>
    </source>
</reference>
<evidence type="ECO:0000256" key="6">
    <source>
        <dbReference type="ARBA" id="ARBA00039970"/>
    </source>
</evidence>
<comment type="caution">
    <text evidence="9">The sequence shown here is derived from an EMBL/GenBank/DDBJ whole genome shotgun (WGS) entry which is preliminary data.</text>
</comment>
<feature type="compositionally biased region" description="Low complexity" evidence="7">
    <location>
        <begin position="441"/>
        <end position="473"/>
    </location>
</feature>
<dbReference type="SUPFAM" id="SSF52540">
    <property type="entry name" value="P-loop containing nucleoside triphosphate hydrolases"/>
    <property type="match status" value="1"/>
</dbReference>
<dbReference type="PANTHER" id="PTHR30473">
    <property type="entry name" value="PROTEIN PHOH"/>
    <property type="match status" value="1"/>
</dbReference>
<comment type="similarity">
    <text evidence="2">Belongs to the PhoH family.</text>
</comment>
<name>A0ABR6GUW6_9BURK</name>
<gene>
    <name evidence="9" type="ORF">FHS28_003313</name>
</gene>
<evidence type="ECO:0000256" key="5">
    <source>
        <dbReference type="ARBA" id="ARBA00022840"/>
    </source>
</evidence>
<evidence type="ECO:0000256" key="2">
    <source>
        <dbReference type="ARBA" id="ARBA00010393"/>
    </source>
</evidence>
<dbReference type="Pfam" id="PF02562">
    <property type="entry name" value="PhoH"/>
    <property type="match status" value="1"/>
</dbReference>
<sequence length="481" mass="51399">MNLRHDFTPVDNDRLSHLCGTLDEHLRAIESGLRVRINHRAQHFQIEGDKSAVQRTLMLLESLYARADRPIEPDDLRMAIIEAAGDARGPGGEGSGSSDGAAADGSIVLRTRRADLAGRTANQHQYLRQILSHDISFGLGPAGTGKTFLAVACAVDALERSSVQRIILTRPAVEAGERLGFLPGDLAQKVDPYLRPLYDALYDLMGFDRVTKAFEKGQLEIAPLAFMRGRTLNHAFVILDEAQNTTPEQMKMFLTRIGFGSKCVVTGDTSQIDLPRGMVSGLVDAQRVLDGVEGIAMTRFTRADVVRHPLVARIVQAYEERQSARQLQEAREEREAQQARGEREMPQSQGEREALLVRDERVSSPAPAPVKRAAATKSATTRQPAPKASAKVPATASGKTSAKASGKPAAKAPLKATANAGSRTVGKPAGKTAAKTDLKTASKAAAKTVAKPAVKAAVKPGAKAAAKSASSARARTKGGSR</sequence>
<evidence type="ECO:0000256" key="1">
    <source>
        <dbReference type="ARBA" id="ARBA00004496"/>
    </source>
</evidence>
<protein>
    <recommendedName>
        <fullName evidence="6">PhoH-like protein</fullName>
    </recommendedName>
</protein>
<feature type="domain" description="PhoH-like protein" evidence="8">
    <location>
        <begin position="117"/>
        <end position="319"/>
    </location>
</feature>
<keyword evidence="5" id="KW-0067">ATP-binding</keyword>
<proteinExistence type="inferred from homology"/>
<feature type="compositionally biased region" description="Basic and acidic residues" evidence="7">
    <location>
        <begin position="326"/>
        <end position="362"/>
    </location>
</feature>
<evidence type="ECO:0000256" key="7">
    <source>
        <dbReference type="SAM" id="MobiDB-lite"/>
    </source>
</evidence>
<keyword evidence="4" id="KW-0547">Nucleotide-binding</keyword>
<evidence type="ECO:0000259" key="8">
    <source>
        <dbReference type="Pfam" id="PF02562"/>
    </source>
</evidence>
<feature type="compositionally biased region" description="Low complexity" evidence="7">
    <location>
        <begin position="371"/>
        <end position="382"/>
    </location>
</feature>
<evidence type="ECO:0000313" key="9">
    <source>
        <dbReference type="EMBL" id="MBB3195903.1"/>
    </source>
</evidence>
<keyword evidence="10" id="KW-1185">Reference proteome</keyword>
<dbReference type="EMBL" id="JACHXO010000006">
    <property type="protein sequence ID" value="MBB3195903.1"/>
    <property type="molecule type" value="Genomic_DNA"/>
</dbReference>
<dbReference type="InterPro" id="IPR051451">
    <property type="entry name" value="PhoH2-like"/>
</dbReference>